<reference evidence="1 2" key="1">
    <citation type="journal article" date="2014" name="Genome Biol. Evol.">
        <title>Acetic acid bacteria genomes reveal functional traits for adaptation to life in insect guts.</title>
        <authorList>
            <person name="Chouaia B."/>
            <person name="Gaiarsa S."/>
            <person name="Crotti E."/>
            <person name="Comandatore F."/>
            <person name="Degli Esposti M."/>
            <person name="Ricci I."/>
            <person name="Alma A."/>
            <person name="Favia G."/>
            <person name="Bandi C."/>
            <person name="Daffonchio D."/>
        </authorList>
    </citation>
    <scope>NUCLEOTIDE SEQUENCE [LARGE SCALE GENOMIC DNA]</scope>
    <source>
        <strain evidence="2">AM169</strain>
    </source>
</reference>
<name>A0A7U7G7B6_9PROT</name>
<reference evidence="1 2" key="2">
    <citation type="journal article" date="2014" name="PLoS ONE">
        <title>Evolution of mitochondria reconstructed from the energy metabolism of living bacteria.</title>
        <authorList>
            <person name="Degli Esposti M."/>
            <person name="Chouaia B."/>
            <person name="Comandatore F."/>
            <person name="Crotti E."/>
            <person name="Sassera D."/>
            <person name="Lievens P.M."/>
            <person name="Daffonchio D."/>
            <person name="Bandi C."/>
        </authorList>
    </citation>
    <scope>NUCLEOTIDE SEQUENCE [LARGE SCALE GENOMIC DNA]</scope>
    <source>
        <strain evidence="2">AM169</strain>
    </source>
</reference>
<organism evidence="1 2">
    <name type="scientific">Parasaccharibacter apium</name>
    <dbReference type="NCBI Taxonomy" id="1510841"/>
    <lineage>
        <taxon>Bacteria</taxon>
        <taxon>Pseudomonadati</taxon>
        <taxon>Pseudomonadota</taxon>
        <taxon>Alphaproteobacteria</taxon>
        <taxon>Acetobacterales</taxon>
        <taxon>Acetobacteraceae</taxon>
        <taxon>Parasaccharibacter</taxon>
    </lineage>
</organism>
<gene>
    <name evidence="1" type="ORF">SACS_1705</name>
</gene>
<evidence type="ECO:0000313" key="2">
    <source>
        <dbReference type="Proteomes" id="UP000027590"/>
    </source>
</evidence>
<evidence type="ECO:0000313" key="1">
    <source>
        <dbReference type="EMBL" id="CDG34443.1"/>
    </source>
</evidence>
<comment type="caution">
    <text evidence="1">The sequence shown here is derived from an EMBL/GenBank/DDBJ whole genome shotgun (WGS) entry which is preliminary data.</text>
</comment>
<proteinExistence type="predicted"/>
<dbReference type="EMBL" id="CBLY010000007">
    <property type="protein sequence ID" value="CDG34443.1"/>
    <property type="molecule type" value="Genomic_DNA"/>
</dbReference>
<protein>
    <submittedName>
        <fullName evidence="1">Uncharacterized protein</fullName>
    </submittedName>
</protein>
<dbReference type="Proteomes" id="UP000027590">
    <property type="component" value="Unassembled WGS sequence"/>
</dbReference>
<accession>A0A7U7G7B6</accession>
<sequence length="40" mass="4357">MIMADTLLIHGAVLGERSPRGGWKFRFSGSVIPADRITLS</sequence>
<dbReference type="AlphaFoldDB" id="A0A7U7G7B6"/>